<keyword evidence="2" id="KW-0813">Transport</keyword>
<accession>A0A3B0SLQ5</accession>
<evidence type="ECO:0000256" key="1">
    <source>
        <dbReference type="ARBA" id="ARBA00004651"/>
    </source>
</evidence>
<evidence type="ECO:0000313" key="9">
    <source>
        <dbReference type="EMBL" id="VAW06368.1"/>
    </source>
</evidence>
<keyword evidence="7 8" id="KW-0472">Membrane</keyword>
<evidence type="ECO:0000256" key="8">
    <source>
        <dbReference type="SAM" id="Phobius"/>
    </source>
</evidence>
<dbReference type="GO" id="GO:0030001">
    <property type="term" value="P:metal ion transport"/>
    <property type="evidence" value="ECO:0007669"/>
    <property type="project" value="UniProtKB-ARBA"/>
</dbReference>
<evidence type="ECO:0000256" key="3">
    <source>
        <dbReference type="ARBA" id="ARBA00022475"/>
    </source>
</evidence>
<dbReference type="EMBL" id="UOEH01000517">
    <property type="protein sequence ID" value="VAW06368.1"/>
    <property type="molecule type" value="Genomic_DNA"/>
</dbReference>
<comment type="subcellular location">
    <subcellularLocation>
        <location evidence="1">Cell membrane</location>
        <topology evidence="1">Multi-pass membrane protein</topology>
    </subcellularLocation>
</comment>
<reference evidence="9" key="1">
    <citation type="submission" date="2018-06" db="EMBL/GenBank/DDBJ databases">
        <authorList>
            <person name="Zhirakovskaya E."/>
        </authorList>
    </citation>
    <scope>NUCLEOTIDE SEQUENCE</scope>
</reference>
<evidence type="ECO:0000256" key="7">
    <source>
        <dbReference type="ARBA" id="ARBA00023136"/>
    </source>
</evidence>
<keyword evidence="3" id="KW-1003">Cell membrane</keyword>
<dbReference type="PANTHER" id="PTHR32024">
    <property type="entry name" value="TRK SYSTEM POTASSIUM UPTAKE PROTEIN TRKG-RELATED"/>
    <property type="match status" value="1"/>
</dbReference>
<protein>
    <submittedName>
        <fullName evidence="9">Trk potassium uptake system protein TrkH</fullName>
    </submittedName>
</protein>
<keyword evidence="6" id="KW-0406">Ion transport</keyword>
<proteinExistence type="predicted"/>
<dbReference type="PANTHER" id="PTHR32024:SF3">
    <property type="entry name" value="TRK SYSTEM POTASSIUM UPTAKE PROTEIN"/>
    <property type="match status" value="1"/>
</dbReference>
<dbReference type="Pfam" id="PF02386">
    <property type="entry name" value="TrkH"/>
    <property type="match status" value="1"/>
</dbReference>
<evidence type="ECO:0000256" key="6">
    <source>
        <dbReference type="ARBA" id="ARBA00023065"/>
    </source>
</evidence>
<dbReference type="AlphaFoldDB" id="A0A3B0SLQ5"/>
<sequence>FFVYFATFATIAVALSGLGLDTLTALSAAGSAIANVGPGLGDIIGPAGNYASLPDMAKLLLSAGMMLGRLEFFTVLVILSPAFWRG</sequence>
<keyword evidence="4 8" id="KW-0812">Transmembrane</keyword>
<dbReference type="GO" id="GO:0005886">
    <property type="term" value="C:plasma membrane"/>
    <property type="evidence" value="ECO:0007669"/>
    <property type="project" value="UniProtKB-SubCell"/>
</dbReference>
<gene>
    <name evidence="9" type="ORF">MNBD_ALPHA05-437</name>
</gene>
<feature type="non-terminal residue" evidence="9">
    <location>
        <position position="1"/>
    </location>
</feature>
<feature type="transmembrane region" description="Helical" evidence="8">
    <location>
        <begin position="58"/>
        <end position="84"/>
    </location>
</feature>
<evidence type="ECO:0000256" key="5">
    <source>
        <dbReference type="ARBA" id="ARBA00022989"/>
    </source>
</evidence>
<dbReference type="GO" id="GO:0008324">
    <property type="term" value="F:monoatomic cation transmembrane transporter activity"/>
    <property type="evidence" value="ECO:0007669"/>
    <property type="project" value="InterPro"/>
</dbReference>
<evidence type="ECO:0000256" key="4">
    <source>
        <dbReference type="ARBA" id="ARBA00022692"/>
    </source>
</evidence>
<organism evidence="9">
    <name type="scientific">hydrothermal vent metagenome</name>
    <dbReference type="NCBI Taxonomy" id="652676"/>
    <lineage>
        <taxon>unclassified sequences</taxon>
        <taxon>metagenomes</taxon>
        <taxon>ecological metagenomes</taxon>
    </lineage>
</organism>
<evidence type="ECO:0000256" key="2">
    <source>
        <dbReference type="ARBA" id="ARBA00022448"/>
    </source>
</evidence>
<keyword evidence="5 8" id="KW-1133">Transmembrane helix</keyword>
<dbReference type="InterPro" id="IPR003445">
    <property type="entry name" value="Cat_transpt"/>
</dbReference>
<name>A0A3B0SLQ5_9ZZZZ</name>